<dbReference type="PROSITE" id="PS50090">
    <property type="entry name" value="MYB_LIKE"/>
    <property type="match status" value="1"/>
</dbReference>
<dbReference type="PROSITE" id="PS51294">
    <property type="entry name" value="HTH_MYB"/>
    <property type="match status" value="1"/>
</dbReference>
<dbReference type="InterPro" id="IPR001005">
    <property type="entry name" value="SANT/Myb"/>
</dbReference>
<feature type="compositionally biased region" description="Polar residues" evidence="2">
    <location>
        <begin position="579"/>
        <end position="594"/>
    </location>
</feature>
<dbReference type="GO" id="GO:0003677">
    <property type="term" value="F:DNA binding"/>
    <property type="evidence" value="ECO:0007669"/>
    <property type="project" value="UniProtKB-KW"/>
</dbReference>
<evidence type="ECO:0000256" key="2">
    <source>
        <dbReference type="SAM" id="MobiDB-lite"/>
    </source>
</evidence>
<organism evidence="5 6">
    <name type="scientific">Dioscorea cayennensis subsp. rotundata</name>
    <name type="common">White Guinea yam</name>
    <name type="synonym">Dioscorea rotundata</name>
    <dbReference type="NCBI Taxonomy" id="55577"/>
    <lineage>
        <taxon>Eukaryota</taxon>
        <taxon>Viridiplantae</taxon>
        <taxon>Streptophyta</taxon>
        <taxon>Embryophyta</taxon>
        <taxon>Tracheophyta</taxon>
        <taxon>Spermatophyta</taxon>
        <taxon>Magnoliopsida</taxon>
        <taxon>Liliopsida</taxon>
        <taxon>Dioscoreales</taxon>
        <taxon>Dioscoreaceae</taxon>
        <taxon>Dioscorea</taxon>
    </lineage>
</organism>
<dbReference type="PANTHER" id="PTHR47206:SF1">
    <property type="entry name" value="HOMEODOMAIN-LIKE SUPERFAMILY PROTEIN"/>
    <property type="match status" value="1"/>
</dbReference>
<dbReference type="Proteomes" id="UP001515500">
    <property type="component" value="Chromosome 4"/>
</dbReference>
<feature type="region of interest" description="Disordered" evidence="2">
    <location>
        <begin position="173"/>
        <end position="206"/>
    </location>
</feature>
<dbReference type="Gene3D" id="1.10.10.60">
    <property type="entry name" value="Homeodomain-like"/>
    <property type="match status" value="1"/>
</dbReference>
<dbReference type="InterPro" id="IPR017930">
    <property type="entry name" value="Myb_dom"/>
</dbReference>
<dbReference type="SMART" id="SM00717">
    <property type="entry name" value="SANT"/>
    <property type="match status" value="1"/>
</dbReference>
<feature type="region of interest" description="Disordered" evidence="2">
    <location>
        <begin position="407"/>
        <end position="499"/>
    </location>
</feature>
<dbReference type="Pfam" id="PF00249">
    <property type="entry name" value="Myb_DNA-binding"/>
    <property type="match status" value="1"/>
</dbReference>
<feature type="compositionally biased region" description="Polar residues" evidence="2">
    <location>
        <begin position="326"/>
        <end position="346"/>
    </location>
</feature>
<dbReference type="PANTHER" id="PTHR47206">
    <property type="entry name" value="HOMEODOMAIN-LIKE SUPERFAMILY PROTEIN"/>
    <property type="match status" value="1"/>
</dbReference>
<feature type="compositionally biased region" description="Low complexity" evidence="2">
    <location>
        <begin position="468"/>
        <end position="480"/>
    </location>
</feature>
<feature type="compositionally biased region" description="Polar residues" evidence="2">
    <location>
        <begin position="173"/>
        <end position="184"/>
    </location>
</feature>
<dbReference type="SUPFAM" id="SSF46689">
    <property type="entry name" value="Homeodomain-like"/>
    <property type="match status" value="1"/>
</dbReference>
<name>A0AB40B5X9_DIOCR</name>
<dbReference type="RefSeq" id="XP_039122620.1">
    <property type="nucleotide sequence ID" value="XM_039266686.1"/>
</dbReference>
<feature type="compositionally biased region" description="Low complexity" evidence="2">
    <location>
        <begin position="411"/>
        <end position="426"/>
    </location>
</feature>
<dbReference type="CDD" id="cd11660">
    <property type="entry name" value="SANT_TRF"/>
    <property type="match status" value="1"/>
</dbReference>
<keyword evidence="1" id="KW-0238">DNA-binding</keyword>
<feature type="compositionally biased region" description="Polar residues" evidence="2">
    <location>
        <begin position="458"/>
        <end position="467"/>
    </location>
</feature>
<evidence type="ECO:0000259" key="4">
    <source>
        <dbReference type="PROSITE" id="PS51294"/>
    </source>
</evidence>
<feature type="region of interest" description="Disordered" evidence="2">
    <location>
        <begin position="564"/>
        <end position="604"/>
    </location>
</feature>
<dbReference type="GeneID" id="120259143"/>
<feature type="domain" description="HTH myb-type" evidence="4">
    <location>
        <begin position="199"/>
        <end position="255"/>
    </location>
</feature>
<sequence length="626" mass="65919">MLGTKKKKGSISEEDTSLLLQRYSATTILSLLQEVSQFASVKIDWKALVQKSSTGISSAREYQMLWRHLAYRDSLLEKVEDGAEPLDDDSDLEFEVEAVPAVSSEASSEASACVKVLISSCTSNDHGQSNRSTLEAPLMINIPNGQVSSVTSDEQQQPHTNRGMNIAVPVSIQKQPQPPGSSTEVLDGNVSAGGSGLPPKKKRKTWTKEEDMELIAAVQKYGEGNWATILKGDFKHDRTASQLSQRWSTIRRRQTNLTAGSVNNPSGGNQSEAVLATRNAVSMALNMPSFGSLSALCSGATQSSIPSGTAATPSVPPESAPVSAPQTVNQPQPAANQVTVTSQKAPSASSTRSRATKKSSAPGKPAVGMPKNSMIQAAAFAAGGRIATPSTAASLFRAALSKNAVHFRPGTTSLPKSSVKSTKPSSATNTSGSQPVSLHSSKPSVMPPPPSGPRVPSQQTQESSGKVTTQTPPTNCATTTDASAQQLATEPNSAGVSNCVSAPERTMKKNGNEIPMTNVVDLDEATTQDHQPTLAAGDIDSRKCTEAGNNQATVDMQVDTSNCEAGNKAEPVDTKPEMSENQTKVNDSNLSCSKTDMDIDGTVNPHSDCVIVTDNKTKETNDQNKQ</sequence>
<feature type="domain" description="Myb-like" evidence="3">
    <location>
        <begin position="198"/>
        <end position="251"/>
    </location>
</feature>
<feature type="compositionally biased region" description="Polar residues" evidence="2">
    <location>
        <begin position="481"/>
        <end position="499"/>
    </location>
</feature>
<accession>A0AB40B5X9</accession>
<proteinExistence type="predicted"/>
<reference evidence="6" key="1">
    <citation type="submission" date="2025-08" db="UniProtKB">
        <authorList>
            <consortium name="RefSeq"/>
        </authorList>
    </citation>
    <scope>IDENTIFICATION</scope>
</reference>
<feature type="compositionally biased region" description="Polar residues" evidence="2">
    <location>
        <begin position="427"/>
        <end position="439"/>
    </location>
</feature>
<gene>
    <name evidence="6" type="primary">LOC120259143</name>
</gene>
<dbReference type="InterPro" id="IPR009057">
    <property type="entry name" value="Homeodomain-like_sf"/>
</dbReference>
<feature type="region of interest" description="Disordered" evidence="2">
    <location>
        <begin position="296"/>
        <end position="370"/>
    </location>
</feature>
<evidence type="ECO:0000259" key="3">
    <source>
        <dbReference type="PROSITE" id="PS50090"/>
    </source>
</evidence>
<evidence type="ECO:0000313" key="6">
    <source>
        <dbReference type="RefSeq" id="XP_039122620.1"/>
    </source>
</evidence>
<dbReference type="AlphaFoldDB" id="A0AB40B5X9"/>
<evidence type="ECO:0000256" key="1">
    <source>
        <dbReference type="ARBA" id="ARBA00023125"/>
    </source>
</evidence>
<protein>
    <submittedName>
        <fullName evidence="6">REST corepressor 2-like</fullName>
    </submittedName>
</protein>
<keyword evidence="5" id="KW-1185">Reference proteome</keyword>
<evidence type="ECO:0000313" key="5">
    <source>
        <dbReference type="Proteomes" id="UP001515500"/>
    </source>
</evidence>